<proteinExistence type="inferred from homology"/>
<dbReference type="PANTHER" id="PTHR44419:SF19">
    <property type="entry name" value="PROTOCHLOROPHYLLIDE REDUCTASE A, CHLOROPLASTIC"/>
    <property type="match status" value="1"/>
</dbReference>
<evidence type="ECO:0000256" key="4">
    <source>
        <dbReference type="ARBA" id="ARBA00022531"/>
    </source>
</evidence>
<comment type="caution">
    <text evidence="8">The sequence shown here is derived from an EMBL/GenBank/DDBJ whole genome shotgun (WGS) entry which is preliminary data.</text>
</comment>
<protein>
    <recommendedName>
        <fullName evidence="3">protochlorophyllide reductase</fullName>
        <ecNumber evidence="3">1.3.1.33</ecNumber>
    </recommendedName>
</protein>
<comment type="similarity">
    <text evidence="2">Belongs to the short-chain dehydrogenases/reductases (SDR) family. POR subfamily.</text>
</comment>
<keyword evidence="6" id="KW-0560">Oxidoreductase</keyword>
<evidence type="ECO:0000256" key="3">
    <source>
        <dbReference type="ARBA" id="ARBA00012006"/>
    </source>
</evidence>
<dbReference type="SUPFAM" id="SSF51735">
    <property type="entry name" value="NAD(P)-binding Rossmann-fold domains"/>
    <property type="match status" value="1"/>
</dbReference>
<keyword evidence="4" id="KW-0602">Photosynthesis</keyword>
<reference evidence="8 9" key="1">
    <citation type="journal article" date="2024" name="Science">
        <title>Giant polyketide synthase enzymes in the biosynthesis of giant marine polyether toxins.</title>
        <authorList>
            <person name="Fallon T.R."/>
            <person name="Shende V.V."/>
            <person name="Wierzbicki I.H."/>
            <person name="Pendleton A.L."/>
            <person name="Watervoot N.F."/>
            <person name="Auber R.P."/>
            <person name="Gonzalez D.J."/>
            <person name="Wisecaver J.H."/>
            <person name="Moore B.S."/>
        </authorList>
    </citation>
    <scope>NUCLEOTIDE SEQUENCE [LARGE SCALE GENOMIC DNA]</scope>
    <source>
        <strain evidence="8 9">12B1</strain>
    </source>
</reference>
<dbReference type="GO" id="GO:0016630">
    <property type="term" value="F:protochlorophyllide reductase activity"/>
    <property type="evidence" value="ECO:0007669"/>
    <property type="project" value="UniProtKB-EC"/>
</dbReference>
<evidence type="ECO:0000313" key="8">
    <source>
        <dbReference type="EMBL" id="KAL1528956.1"/>
    </source>
</evidence>
<dbReference type="Proteomes" id="UP001515480">
    <property type="component" value="Unassembled WGS sequence"/>
</dbReference>
<keyword evidence="9" id="KW-1185">Reference proteome</keyword>
<evidence type="ECO:0000313" key="9">
    <source>
        <dbReference type="Proteomes" id="UP001515480"/>
    </source>
</evidence>
<dbReference type="EMBL" id="JBGBPQ010000002">
    <property type="protein sequence ID" value="KAL1528956.1"/>
    <property type="molecule type" value="Genomic_DNA"/>
</dbReference>
<organism evidence="8 9">
    <name type="scientific">Prymnesium parvum</name>
    <name type="common">Toxic golden alga</name>
    <dbReference type="NCBI Taxonomy" id="97485"/>
    <lineage>
        <taxon>Eukaryota</taxon>
        <taxon>Haptista</taxon>
        <taxon>Haptophyta</taxon>
        <taxon>Prymnesiophyceae</taxon>
        <taxon>Prymnesiales</taxon>
        <taxon>Prymnesiaceae</taxon>
        <taxon>Prymnesium</taxon>
    </lineage>
</organism>
<dbReference type="InterPro" id="IPR002347">
    <property type="entry name" value="SDR_fam"/>
</dbReference>
<dbReference type="AlphaFoldDB" id="A0AB34K7H8"/>
<dbReference type="GO" id="GO:0015979">
    <property type="term" value="P:photosynthesis"/>
    <property type="evidence" value="ECO:0007669"/>
    <property type="project" value="UniProtKB-KW"/>
</dbReference>
<keyword evidence="7" id="KW-0149">Chlorophyll biosynthesis</keyword>
<evidence type="ECO:0000256" key="1">
    <source>
        <dbReference type="ARBA" id="ARBA00005173"/>
    </source>
</evidence>
<keyword evidence="5" id="KW-0521">NADP</keyword>
<evidence type="ECO:0000256" key="6">
    <source>
        <dbReference type="ARBA" id="ARBA00023002"/>
    </source>
</evidence>
<evidence type="ECO:0000256" key="5">
    <source>
        <dbReference type="ARBA" id="ARBA00022857"/>
    </source>
</evidence>
<dbReference type="InterPro" id="IPR005979">
    <property type="entry name" value="Prochl_reduct"/>
</dbReference>
<sequence length="378" mass="38784">MLACVLLSLSLRPPPRREALRLGAASLASTLPPLLPTSALEAPSIQRTVSQPQLLASLASAPPRDIVLTGANSGVGLAAAQLLTAAGHRVVCACRTQAKADAAAAQCRAFAAAHARRGGGGARGAACDLSSLRSVREFAASLRGAPVDTLALNAGVARGTAEAEARRTSDGFEETVGVNHLGHFLLASLLVPNLEAAARPRLVVTASPVHDPTSGGGNVGAAASLGDLAGLAAGPGFSMVDGGVYDADKAYKDSKLCNMLFMAEASRRFAAKGITVNAFSPGLIADPKGFFRNQNQVFATIFNTITKVAGVADTNEFGGSALAYMAVDPALDDVTGAWYDTLPPGKHQLAVHAASDEARDVEKQKRLWMLSSELVGLA</sequence>
<dbReference type="PRINTS" id="PR00081">
    <property type="entry name" value="GDHRDH"/>
</dbReference>
<comment type="pathway">
    <text evidence="1">Porphyrin-containing compound metabolism; chlorophyll biosynthesis.</text>
</comment>
<name>A0AB34K7H8_PRYPA</name>
<evidence type="ECO:0000256" key="2">
    <source>
        <dbReference type="ARBA" id="ARBA00005821"/>
    </source>
</evidence>
<dbReference type="PANTHER" id="PTHR44419">
    <property type="entry name" value="PROTOCHLOROPHYLLIDE REDUCTASE C, CHLOROPLASTIC"/>
    <property type="match status" value="1"/>
</dbReference>
<dbReference type="EC" id="1.3.1.33" evidence="3"/>
<dbReference type="Pfam" id="PF00106">
    <property type="entry name" value="adh_short"/>
    <property type="match status" value="1"/>
</dbReference>
<evidence type="ECO:0000256" key="7">
    <source>
        <dbReference type="ARBA" id="ARBA00023171"/>
    </source>
</evidence>
<dbReference type="InterPro" id="IPR036291">
    <property type="entry name" value="NAD(P)-bd_dom_sf"/>
</dbReference>
<dbReference type="Gene3D" id="3.40.50.720">
    <property type="entry name" value="NAD(P)-binding Rossmann-like Domain"/>
    <property type="match status" value="1"/>
</dbReference>
<gene>
    <name evidence="8" type="ORF">AB1Y20_010278</name>
</gene>
<accession>A0AB34K7H8</accession>
<dbReference type="GO" id="GO:0015995">
    <property type="term" value="P:chlorophyll biosynthetic process"/>
    <property type="evidence" value="ECO:0007669"/>
    <property type="project" value="UniProtKB-KW"/>
</dbReference>